<accession>Z9JLI0</accession>
<protein>
    <submittedName>
        <fullName evidence="1">Uncharacterized protein</fullName>
    </submittedName>
</protein>
<dbReference type="EMBL" id="JDSQ01000005">
    <property type="protein sequence ID" value="EWS78681.1"/>
    <property type="molecule type" value="Genomic_DNA"/>
</dbReference>
<sequence>MDIESCTHQHRNISDTLEMPSIENVAFNPLCIDIQTRMTDFK</sequence>
<dbReference type="PATRIC" id="fig|1444770.3.peg.907"/>
<dbReference type="AlphaFoldDB" id="Z9JLI0"/>
<dbReference type="Proteomes" id="UP000020406">
    <property type="component" value="Unassembled WGS sequence"/>
</dbReference>
<evidence type="ECO:0000313" key="2">
    <source>
        <dbReference type="Proteomes" id="UP000020406"/>
    </source>
</evidence>
<proteinExistence type="predicted"/>
<gene>
    <name evidence="1" type="ORF">AF72_03710</name>
</gene>
<reference evidence="1 2" key="1">
    <citation type="journal article" date="2014" name="Genome Announc.">
        <title>Draft Genome Sequence of Xylella fastidiosa Pear Leaf Scorch Strain in Taiwan.</title>
        <authorList>
            <person name="Su C.C."/>
            <person name="Deng W.L."/>
            <person name="Jan F.J."/>
            <person name="Chang C.J."/>
            <person name="Huang H."/>
            <person name="Chen J."/>
        </authorList>
    </citation>
    <scope>NUCLEOTIDE SEQUENCE [LARGE SCALE GENOMIC DNA]</scope>
    <source>
        <strain evidence="1 2">PLS229</strain>
    </source>
</reference>
<organism evidence="1 2">
    <name type="scientific">Xylella taiwanensis</name>
    <dbReference type="NCBI Taxonomy" id="1444770"/>
    <lineage>
        <taxon>Bacteria</taxon>
        <taxon>Pseudomonadati</taxon>
        <taxon>Pseudomonadota</taxon>
        <taxon>Gammaproteobacteria</taxon>
        <taxon>Lysobacterales</taxon>
        <taxon>Lysobacteraceae</taxon>
        <taxon>Xylella</taxon>
    </lineage>
</organism>
<name>Z9JLI0_9GAMM</name>
<evidence type="ECO:0000313" key="1">
    <source>
        <dbReference type="EMBL" id="EWS78681.1"/>
    </source>
</evidence>
<comment type="caution">
    <text evidence="1">The sequence shown here is derived from an EMBL/GenBank/DDBJ whole genome shotgun (WGS) entry which is preliminary data.</text>
</comment>